<evidence type="ECO:0000313" key="1">
    <source>
        <dbReference type="EMBL" id="KHL26019.1"/>
    </source>
</evidence>
<dbReference type="EMBL" id="JTDN01000001">
    <property type="protein sequence ID" value="KHL26019.1"/>
    <property type="molecule type" value="Genomic_DNA"/>
</dbReference>
<dbReference type="STRING" id="1572751.PK98_05555"/>
<dbReference type="AlphaFoldDB" id="A0A0B2BX43"/>
<dbReference type="PROSITE" id="PS51257">
    <property type="entry name" value="PROKAR_LIPOPROTEIN"/>
    <property type="match status" value="1"/>
</dbReference>
<dbReference type="InterPro" id="IPR047111">
    <property type="entry name" value="YbaP-like"/>
</dbReference>
<dbReference type="Proteomes" id="UP000030988">
    <property type="component" value="Unassembled WGS sequence"/>
</dbReference>
<dbReference type="InterPro" id="IPR002816">
    <property type="entry name" value="TraB/PrgY/GumN_fam"/>
</dbReference>
<dbReference type="Pfam" id="PF01963">
    <property type="entry name" value="TraB_PrgY_gumN"/>
    <property type="match status" value="1"/>
</dbReference>
<name>A0A0B2BX43_9SPHN</name>
<reference evidence="1 2" key="1">
    <citation type="submission" date="2014-11" db="EMBL/GenBank/DDBJ databases">
        <title>Draft genome sequence of Kirrobacter mercurialis.</title>
        <authorList>
            <person name="Coil D.A."/>
            <person name="Eisen J.A."/>
        </authorList>
    </citation>
    <scope>NUCLEOTIDE SEQUENCE [LARGE SCALE GENOMIC DNA]</scope>
    <source>
        <strain evidence="1 2">Coronado</strain>
    </source>
</reference>
<sequence length="309" mass="33073">MAAGFGRWQKVRHVVAGSMAALSLVLSGCVVGPASLAERPPIGAVPGPALWQVVDEDTTIYLFGTVHALPQGTQWLDPRIQRAFDTSDELVTEVDLATIRNSGASLAGAGMLPEGQSLRDLMQPDNREAFEAALVTLGLPVEAFDRMEPWLAAMSLSLLPVVRAGYQADAGVESALAGKAEGKRRSGLERIEDQIALFDTLPMAAQLAYLDQAVNQVPSASTSLDAMVAEWLAGDAEDLAALINAEMTDSDLHARLLTRRNANWSTWIADRLAQPGTVFVAVGAGHLAGRGSVQEQLRKRGLRVTRVWQ</sequence>
<dbReference type="CDD" id="cd14789">
    <property type="entry name" value="Tiki"/>
    <property type="match status" value="1"/>
</dbReference>
<dbReference type="PANTHER" id="PTHR40590">
    <property type="entry name" value="CYTOPLASMIC PROTEIN-RELATED"/>
    <property type="match status" value="1"/>
</dbReference>
<proteinExistence type="predicted"/>
<comment type="caution">
    <text evidence="1">The sequence shown here is derived from an EMBL/GenBank/DDBJ whole genome shotgun (WGS) entry which is preliminary data.</text>
</comment>
<protein>
    <recommendedName>
        <fullName evidence="3">Polysaccharide biosynthesis protein GumN</fullName>
    </recommendedName>
</protein>
<organism evidence="1 2">
    <name type="scientific">Croceibacterium mercuriale</name>
    <dbReference type="NCBI Taxonomy" id="1572751"/>
    <lineage>
        <taxon>Bacteria</taxon>
        <taxon>Pseudomonadati</taxon>
        <taxon>Pseudomonadota</taxon>
        <taxon>Alphaproteobacteria</taxon>
        <taxon>Sphingomonadales</taxon>
        <taxon>Erythrobacteraceae</taxon>
        <taxon>Croceibacterium</taxon>
    </lineage>
</organism>
<evidence type="ECO:0000313" key="2">
    <source>
        <dbReference type="Proteomes" id="UP000030988"/>
    </source>
</evidence>
<keyword evidence="2" id="KW-1185">Reference proteome</keyword>
<evidence type="ECO:0008006" key="3">
    <source>
        <dbReference type="Google" id="ProtNLM"/>
    </source>
</evidence>
<dbReference type="PANTHER" id="PTHR40590:SF1">
    <property type="entry name" value="CYTOPLASMIC PROTEIN"/>
    <property type="match status" value="1"/>
</dbReference>
<accession>A0A0B2BX43</accession>
<gene>
    <name evidence="1" type="ORF">PK98_05555</name>
</gene>